<dbReference type="GO" id="GO:0015937">
    <property type="term" value="P:coenzyme A biosynthetic process"/>
    <property type="evidence" value="ECO:0007669"/>
    <property type="project" value="UniProtKB-UniRule"/>
</dbReference>
<dbReference type="PANTHER" id="PTHR10695:SF46">
    <property type="entry name" value="BIFUNCTIONAL COENZYME A SYNTHASE-RELATED"/>
    <property type="match status" value="1"/>
</dbReference>
<reference evidence="5 6" key="1">
    <citation type="submission" date="2018-08" db="EMBL/GenBank/DDBJ databases">
        <title>Aeromicrobium sp. M2KJ-4, whole genome shotgun sequence.</title>
        <authorList>
            <person name="Tuo L."/>
        </authorList>
    </citation>
    <scope>NUCLEOTIDE SEQUENCE [LARGE SCALE GENOMIC DNA]</scope>
    <source>
        <strain evidence="5 6">M2KJ-4</strain>
    </source>
</reference>
<dbReference type="InterPro" id="IPR001977">
    <property type="entry name" value="Depp_CoAkinase"/>
</dbReference>
<dbReference type="AlphaFoldDB" id="A0A371P309"/>
<accession>A0A371P309</accession>
<sequence length="207" mass="21220">MALRVGLTGGIGSGKSTVSALLAGHGAVVIDYDLLAREIVEPGSPALAAIAERFGEGVIAADGALDRPALGAIVFGDAAALADLNGITHPAIRDLAAHREHEAGPDAVVVHDNPLLVEMGADAHCDVVVVVDVPVEVQVERLTALRGMTPDDARARIAAQASRERRTGAADLVIDNTGPESELALIVGGIWSELASRAAARREPDGD</sequence>
<dbReference type="PANTHER" id="PTHR10695">
    <property type="entry name" value="DEPHOSPHO-COA KINASE-RELATED"/>
    <property type="match status" value="1"/>
</dbReference>
<dbReference type="NCBIfam" id="NF002879">
    <property type="entry name" value="PRK03333.1"/>
    <property type="match status" value="1"/>
</dbReference>
<name>A0A371P309_9ACTN</name>
<protein>
    <recommendedName>
        <fullName evidence="3 4">Dephospho-CoA kinase</fullName>
        <ecNumber evidence="3 4">2.7.1.24</ecNumber>
    </recommendedName>
    <alternativeName>
        <fullName evidence="3">Dephosphocoenzyme A kinase</fullName>
    </alternativeName>
</protein>
<keyword evidence="1 3" id="KW-0547">Nucleotide-binding</keyword>
<gene>
    <name evidence="3" type="primary">coaE</name>
    <name evidence="5" type="ORF">DX116_14425</name>
</gene>
<keyword evidence="3" id="KW-0963">Cytoplasm</keyword>
<keyword evidence="3 5" id="KW-0808">Transferase</keyword>
<dbReference type="EMBL" id="QUBR01000002">
    <property type="protein sequence ID" value="REK70337.1"/>
    <property type="molecule type" value="Genomic_DNA"/>
</dbReference>
<keyword evidence="3" id="KW-0173">Coenzyme A biosynthesis</keyword>
<comment type="similarity">
    <text evidence="3">Belongs to the CoaE family.</text>
</comment>
<dbReference type="PROSITE" id="PS51219">
    <property type="entry name" value="DPCK"/>
    <property type="match status" value="1"/>
</dbReference>
<evidence type="ECO:0000256" key="2">
    <source>
        <dbReference type="ARBA" id="ARBA00022840"/>
    </source>
</evidence>
<proteinExistence type="inferred from homology"/>
<keyword evidence="3 5" id="KW-0418">Kinase</keyword>
<dbReference type="InterPro" id="IPR027417">
    <property type="entry name" value="P-loop_NTPase"/>
</dbReference>
<evidence type="ECO:0000256" key="3">
    <source>
        <dbReference type="HAMAP-Rule" id="MF_00376"/>
    </source>
</evidence>
<dbReference type="GO" id="GO:0004140">
    <property type="term" value="F:dephospho-CoA kinase activity"/>
    <property type="evidence" value="ECO:0007669"/>
    <property type="project" value="UniProtKB-UniRule"/>
</dbReference>
<evidence type="ECO:0000313" key="5">
    <source>
        <dbReference type="EMBL" id="REK70337.1"/>
    </source>
</evidence>
<dbReference type="GO" id="GO:0005524">
    <property type="term" value="F:ATP binding"/>
    <property type="evidence" value="ECO:0007669"/>
    <property type="project" value="UniProtKB-UniRule"/>
</dbReference>
<dbReference type="GO" id="GO:0005737">
    <property type="term" value="C:cytoplasm"/>
    <property type="evidence" value="ECO:0007669"/>
    <property type="project" value="UniProtKB-SubCell"/>
</dbReference>
<keyword evidence="2 3" id="KW-0067">ATP-binding</keyword>
<dbReference type="RefSeq" id="WP_119704932.1">
    <property type="nucleotide sequence ID" value="NZ_JBHSOI010000002.1"/>
</dbReference>
<dbReference type="Pfam" id="PF01121">
    <property type="entry name" value="CoaE"/>
    <property type="match status" value="1"/>
</dbReference>
<evidence type="ECO:0000256" key="4">
    <source>
        <dbReference type="NCBIfam" id="TIGR00152"/>
    </source>
</evidence>
<feature type="binding site" evidence="3">
    <location>
        <begin position="12"/>
        <end position="17"/>
    </location>
    <ligand>
        <name>ATP</name>
        <dbReference type="ChEBI" id="CHEBI:30616"/>
    </ligand>
</feature>
<dbReference type="EC" id="2.7.1.24" evidence="3 4"/>
<comment type="caution">
    <text evidence="5">The sequence shown here is derived from an EMBL/GenBank/DDBJ whole genome shotgun (WGS) entry which is preliminary data.</text>
</comment>
<dbReference type="HAMAP" id="MF_00376">
    <property type="entry name" value="Dephospho_CoA_kinase"/>
    <property type="match status" value="1"/>
</dbReference>
<dbReference type="CDD" id="cd02022">
    <property type="entry name" value="DPCK"/>
    <property type="match status" value="1"/>
</dbReference>
<comment type="subcellular location">
    <subcellularLocation>
        <location evidence="3">Cytoplasm</location>
    </subcellularLocation>
</comment>
<dbReference type="SUPFAM" id="SSF52540">
    <property type="entry name" value="P-loop containing nucleoside triphosphate hydrolases"/>
    <property type="match status" value="1"/>
</dbReference>
<dbReference type="Gene3D" id="3.40.50.300">
    <property type="entry name" value="P-loop containing nucleotide triphosphate hydrolases"/>
    <property type="match status" value="1"/>
</dbReference>
<evidence type="ECO:0000256" key="1">
    <source>
        <dbReference type="ARBA" id="ARBA00022741"/>
    </source>
</evidence>
<comment type="function">
    <text evidence="3">Catalyzes the phosphorylation of the 3'-hydroxyl group of dephosphocoenzyme A to form coenzyme A.</text>
</comment>
<keyword evidence="6" id="KW-1185">Reference proteome</keyword>
<dbReference type="NCBIfam" id="TIGR00152">
    <property type="entry name" value="dephospho-CoA kinase"/>
    <property type="match status" value="1"/>
</dbReference>
<dbReference type="UniPathway" id="UPA00241">
    <property type="reaction ID" value="UER00356"/>
</dbReference>
<evidence type="ECO:0000313" key="6">
    <source>
        <dbReference type="Proteomes" id="UP000265581"/>
    </source>
</evidence>
<dbReference type="OrthoDB" id="9812943at2"/>
<comment type="pathway">
    <text evidence="3">Cofactor biosynthesis; coenzyme A biosynthesis; CoA from (R)-pantothenate: step 5/5.</text>
</comment>
<dbReference type="Proteomes" id="UP000265581">
    <property type="component" value="Unassembled WGS sequence"/>
</dbReference>
<organism evidence="5 6">
    <name type="scientific">Aeromicrobium endophyticum</name>
    <dbReference type="NCBI Taxonomy" id="2292704"/>
    <lineage>
        <taxon>Bacteria</taxon>
        <taxon>Bacillati</taxon>
        <taxon>Actinomycetota</taxon>
        <taxon>Actinomycetes</taxon>
        <taxon>Propionibacteriales</taxon>
        <taxon>Nocardioidaceae</taxon>
        <taxon>Aeromicrobium</taxon>
    </lineage>
</organism>
<comment type="catalytic activity">
    <reaction evidence="3">
        <text>3'-dephospho-CoA + ATP = ADP + CoA + H(+)</text>
        <dbReference type="Rhea" id="RHEA:18245"/>
        <dbReference type="ChEBI" id="CHEBI:15378"/>
        <dbReference type="ChEBI" id="CHEBI:30616"/>
        <dbReference type="ChEBI" id="CHEBI:57287"/>
        <dbReference type="ChEBI" id="CHEBI:57328"/>
        <dbReference type="ChEBI" id="CHEBI:456216"/>
        <dbReference type="EC" id="2.7.1.24"/>
    </reaction>
</comment>